<dbReference type="EMBL" id="CDMZ01005198">
    <property type="protein sequence ID" value="CEM52259.1"/>
    <property type="molecule type" value="Genomic_DNA"/>
</dbReference>
<accession>A0A0G4I5S1</accession>
<protein>
    <recommendedName>
        <fullName evidence="2">Carbohydrate kinase FGGY N-terminal domain-containing protein</fullName>
    </recommendedName>
</protein>
<dbReference type="SUPFAM" id="SSF53067">
    <property type="entry name" value="Actin-like ATPase domain"/>
    <property type="match status" value="1"/>
</dbReference>
<evidence type="ECO:0008006" key="2">
    <source>
        <dbReference type="Google" id="ProtNLM"/>
    </source>
</evidence>
<reference evidence="1" key="1">
    <citation type="submission" date="2014-11" db="EMBL/GenBank/DDBJ databases">
        <authorList>
            <person name="Otto D Thomas"/>
            <person name="Naeem Raeece"/>
        </authorList>
    </citation>
    <scope>NUCLEOTIDE SEQUENCE</scope>
</reference>
<proteinExistence type="predicted"/>
<name>A0A0G4I5S1_9ALVE</name>
<dbReference type="AlphaFoldDB" id="A0A0G4I5S1"/>
<organism evidence="1">
    <name type="scientific">Chromera velia CCMP2878</name>
    <dbReference type="NCBI Taxonomy" id="1169474"/>
    <lineage>
        <taxon>Eukaryota</taxon>
        <taxon>Sar</taxon>
        <taxon>Alveolata</taxon>
        <taxon>Colpodellida</taxon>
        <taxon>Chromeraceae</taxon>
        <taxon>Chromera</taxon>
    </lineage>
</organism>
<evidence type="ECO:0000313" key="1">
    <source>
        <dbReference type="EMBL" id="CEM52259.1"/>
    </source>
</evidence>
<gene>
    <name evidence="1" type="ORF">Cvel_11178</name>
</gene>
<dbReference type="Gene3D" id="3.30.420.40">
    <property type="match status" value="1"/>
</dbReference>
<dbReference type="InterPro" id="IPR043129">
    <property type="entry name" value="ATPase_NBD"/>
</dbReference>
<dbReference type="VEuPathDB" id="CryptoDB:Cvel_11178"/>
<sequence>MTDWECAIDFGGSSTKWAIRLAGQPHFHAQGRVVEADHAELWQNPEKVAKNLVTLLVQHGATRIRSLGISVSGTVTYETDPKGCLVASDRMTELMSTAGHALPTPNFPLPALIQPRLLGGATVSICNDAVASAIGADSLVPPPETPFLVLTLGTFPAFAVVDRNQEGLIVYNVNDWGAQTIGTRGGPLCLWQALKAQALEGSEERRSQRVGRAISVLLEQYFLRFRWQPRTIVLMGGNSTNITEGNIQIGFQATNQAEGRNRPLPQLRIPSDYNEQSRAHLSGALRFTQENARIRLN</sequence>